<feature type="region of interest" description="Disordered" evidence="3">
    <location>
        <begin position="1"/>
        <end position="28"/>
    </location>
</feature>
<proteinExistence type="predicted"/>
<dbReference type="Proteomes" id="UP000234198">
    <property type="component" value="Unassembled WGS sequence"/>
</dbReference>
<dbReference type="EMBL" id="PKKM01000008">
    <property type="protein sequence ID" value="PKY64323.1"/>
    <property type="molecule type" value="Genomic_DNA"/>
</dbReference>
<feature type="domain" description="CRISPR type III-associated protein" evidence="4">
    <location>
        <begin position="4"/>
        <end position="129"/>
    </location>
</feature>
<sequence length="653" mass="69338">MFTSDWGVSTGVGHAGRTHSKIERSNNKPVVRGTVITGVLREQAMLAARALDGPKKGNKKGKWTNFALWLFGQDPNSEPSSTPHPRHVLFSDATPASEIPIHDTVSLSIDPQTGTARDQFLRFTERAAAGVLTGTFTLIDEAGAEISDQHTIDAAHFLLGVAGLMVRGIGSGRSGGDGECTVLVSGDEVEARVRQSTSAFVAYASDQAQVLRGTLKSLAQAFTEDNVNVNALPGPRQEGAQHQVGTVDGSAAQHGDGHHLILDLTLNSPIVSYEVPFSNEIRSLDFLRGTVLLPWLHRLVSSEKHGEDEAVITNAVTGGHLFVSDALPVISETEGLPVPLTLNKDKTPTSDSTVTLYGDSSDNTAGIPVRGGYVFFAPKGGDSEKPQGWYGKPPLRGRQTTAINHETGAASKGQLVLVDALPKGLKMRAHVWVSDELWNAASVSNLFNEPRVARLGSRKLTGTFGSAHCTLREENDDERKAHSHFGNAGSAQPTGDASADGTAPGESAPASSDDQTVSLWFISDVIARSAGLGAGGTVDDLIRAFKREGVDLGSIKAASIRHRRVDSWSPADNGPRATRLAIQAGSVIQVSANDENHAKLLELAPFGVGELTAQGYGRFVVDHPLLSIESIEVTKAKLKHFVCEETPEGGEEK</sequence>
<comment type="subunit">
    <text evidence="2">Part of the Csm effector complex that includes Cas10, Csm2, Csm3, Csm4 and Csm5.</text>
</comment>
<dbReference type="GO" id="GO:0051607">
    <property type="term" value="P:defense response to virus"/>
    <property type="evidence" value="ECO:0007669"/>
    <property type="project" value="UniProtKB-KW"/>
</dbReference>
<dbReference type="PANTHER" id="PTHR35579:SF3">
    <property type="entry name" value="CRISPR SYSTEM CMS ENDORIBONUCLEASE CSM3"/>
    <property type="match status" value="1"/>
</dbReference>
<dbReference type="InterPro" id="IPR005537">
    <property type="entry name" value="RAMP_III_fam"/>
</dbReference>
<gene>
    <name evidence="5" type="ORF">CYJ22_06945</name>
</gene>
<evidence type="ECO:0000313" key="6">
    <source>
        <dbReference type="Proteomes" id="UP000234198"/>
    </source>
</evidence>
<accession>A0A2I1HZS3</accession>
<evidence type="ECO:0000256" key="2">
    <source>
        <dbReference type="ARBA" id="ARBA00093789"/>
    </source>
</evidence>
<protein>
    <submittedName>
        <fullName evidence="5">CRISPR-associated protein</fullName>
    </submittedName>
</protein>
<comment type="caution">
    <text evidence="5">The sequence shown here is derived from an EMBL/GenBank/DDBJ whole genome shotgun (WGS) entry which is preliminary data.</text>
</comment>
<evidence type="ECO:0000256" key="3">
    <source>
        <dbReference type="SAM" id="MobiDB-lite"/>
    </source>
</evidence>
<reference evidence="5 6" key="1">
    <citation type="submission" date="2017-12" db="EMBL/GenBank/DDBJ databases">
        <title>Phylogenetic diversity of female urinary microbiome.</title>
        <authorList>
            <person name="Thomas-White K."/>
            <person name="Wolfe A.J."/>
        </authorList>
    </citation>
    <scope>NUCLEOTIDE SEQUENCE [LARGE SCALE GENOMIC DNA]</scope>
    <source>
        <strain evidence="5 6">UMB0018</strain>
    </source>
</reference>
<evidence type="ECO:0000313" key="5">
    <source>
        <dbReference type="EMBL" id="PKY64323.1"/>
    </source>
</evidence>
<organism evidence="5 6">
    <name type="scientific">Schaalia odontolytica</name>
    <dbReference type="NCBI Taxonomy" id="1660"/>
    <lineage>
        <taxon>Bacteria</taxon>
        <taxon>Bacillati</taxon>
        <taxon>Actinomycetota</taxon>
        <taxon>Actinomycetes</taxon>
        <taxon>Actinomycetales</taxon>
        <taxon>Actinomycetaceae</taxon>
        <taxon>Schaalia</taxon>
    </lineage>
</organism>
<keyword evidence="1" id="KW-0051">Antiviral defense</keyword>
<feature type="region of interest" description="Disordered" evidence="3">
    <location>
        <begin position="474"/>
        <end position="512"/>
    </location>
</feature>
<name>A0A2I1HZS3_9ACTO</name>
<evidence type="ECO:0000259" key="4">
    <source>
        <dbReference type="Pfam" id="PF03787"/>
    </source>
</evidence>
<dbReference type="PANTHER" id="PTHR35579">
    <property type="entry name" value="CRISPR SYSTEM CMS ENDORIBONUCLEASE CSM3"/>
    <property type="match status" value="1"/>
</dbReference>
<evidence type="ECO:0000256" key="1">
    <source>
        <dbReference type="ARBA" id="ARBA00023118"/>
    </source>
</evidence>
<dbReference type="AlphaFoldDB" id="A0A2I1HZS3"/>
<dbReference type="InterPro" id="IPR052216">
    <property type="entry name" value="CRISPR_Csm3_endoribonuclease"/>
</dbReference>
<dbReference type="CDD" id="cd09726">
    <property type="entry name" value="RAMP_I_III"/>
    <property type="match status" value="1"/>
</dbReference>
<dbReference type="Pfam" id="PF03787">
    <property type="entry name" value="RAMPs"/>
    <property type="match status" value="1"/>
</dbReference>